<gene>
    <name evidence="3" type="primary">C32H5orf52</name>
</gene>
<name>A0A8B8SB17_CAMFR</name>
<proteinExistence type="predicted"/>
<accession>A0A8B8SB17</accession>
<dbReference type="Proteomes" id="UP000694856">
    <property type="component" value="Chromosome 32"/>
</dbReference>
<organism evidence="2 3">
    <name type="scientific">Camelus ferus</name>
    <name type="common">Wild bactrian camel</name>
    <name type="synonym">Camelus bactrianus ferus</name>
    <dbReference type="NCBI Taxonomy" id="419612"/>
    <lineage>
        <taxon>Eukaryota</taxon>
        <taxon>Metazoa</taxon>
        <taxon>Chordata</taxon>
        <taxon>Craniata</taxon>
        <taxon>Vertebrata</taxon>
        <taxon>Euteleostomi</taxon>
        <taxon>Mammalia</taxon>
        <taxon>Eutheria</taxon>
        <taxon>Laurasiatheria</taxon>
        <taxon>Artiodactyla</taxon>
        <taxon>Tylopoda</taxon>
        <taxon>Camelidae</taxon>
        <taxon>Camelus</taxon>
    </lineage>
</organism>
<dbReference type="CTD" id="105066114"/>
<feature type="compositionally biased region" description="Basic and acidic residues" evidence="1">
    <location>
        <begin position="152"/>
        <end position="165"/>
    </location>
</feature>
<evidence type="ECO:0000256" key="1">
    <source>
        <dbReference type="SAM" id="MobiDB-lite"/>
    </source>
</evidence>
<dbReference type="InterPro" id="IPR038935">
    <property type="entry name" value="C5orf52"/>
</dbReference>
<keyword evidence="2" id="KW-1185">Reference proteome</keyword>
<evidence type="ECO:0000313" key="3">
    <source>
        <dbReference type="RefSeq" id="XP_032327413.1"/>
    </source>
</evidence>
<dbReference type="PANTHER" id="PTHR35666:SF1">
    <property type="entry name" value="SIMILAR TO RIKEN CDNA 4921536K21"/>
    <property type="match status" value="1"/>
</dbReference>
<feature type="region of interest" description="Disordered" evidence="1">
    <location>
        <begin position="1"/>
        <end position="28"/>
    </location>
</feature>
<dbReference type="AlphaFoldDB" id="A0A8B8SB17"/>
<dbReference type="Pfam" id="PF17666">
    <property type="entry name" value="DUF5528"/>
    <property type="match status" value="1"/>
</dbReference>
<dbReference type="RefSeq" id="XP_032327413.1">
    <property type="nucleotide sequence ID" value="XM_032471522.1"/>
</dbReference>
<feature type="region of interest" description="Disordered" evidence="1">
    <location>
        <begin position="97"/>
        <end position="171"/>
    </location>
</feature>
<reference evidence="3" key="1">
    <citation type="submission" date="2025-08" db="UniProtKB">
        <authorList>
            <consortium name="RefSeq"/>
        </authorList>
    </citation>
    <scope>IDENTIFICATION</scope>
    <source>
        <tissue evidence="3">Ear skin</tissue>
    </source>
</reference>
<dbReference type="GeneID" id="102515092"/>
<sequence length="221" mass="24521">MDPQLALTPETLSRVEDEYPAASQQPRPSITWNLGSPIAYAAADQATTSSGTSPASVFLWRGRLGSRPDIHVGTQPRICFLRPRTAQPLMLFRCGPGPYGSRTPSDPRSLSRPLGPWPWPSQSLGPLGARPVPGTPESLDFRAKLIAPPGYREPERPQPRRRGEARTPTSNPHLLRIAPALRSPRLDVLYPEGPFWAEPRTPLEPELQTRPRKRWATCMTT</sequence>
<protein>
    <submittedName>
        <fullName evidence="3">Uncharacterized protein C5orf52 homolog isoform X1</fullName>
    </submittedName>
</protein>
<dbReference type="PANTHER" id="PTHR35666">
    <property type="entry name" value="SIMILAR TO RIKEN CDNA 4921536K21"/>
    <property type="match status" value="1"/>
</dbReference>
<evidence type="ECO:0000313" key="2">
    <source>
        <dbReference type="Proteomes" id="UP000694856"/>
    </source>
</evidence>